<dbReference type="EMBL" id="FXTB01000006">
    <property type="protein sequence ID" value="SMO74380.1"/>
    <property type="molecule type" value="Genomic_DNA"/>
</dbReference>
<sequence>MKIWEKIKQQSLKRILLGVFLGAVAGYAYYYFIGCNTGSCAITSNPVNSVLYGSFAGLVLVFK</sequence>
<evidence type="ECO:0000256" key="1">
    <source>
        <dbReference type="SAM" id="Phobius"/>
    </source>
</evidence>
<evidence type="ECO:0000313" key="3">
    <source>
        <dbReference type="Proteomes" id="UP000319040"/>
    </source>
</evidence>
<keyword evidence="1" id="KW-0812">Transmembrane</keyword>
<dbReference type="OrthoDB" id="2062758at2"/>
<keyword evidence="1" id="KW-1133">Transmembrane helix</keyword>
<feature type="transmembrane region" description="Helical" evidence="1">
    <location>
        <begin position="12"/>
        <end position="32"/>
    </location>
</feature>
<proteinExistence type="predicted"/>
<keyword evidence="3" id="KW-1185">Reference proteome</keyword>
<dbReference type="Proteomes" id="UP000319040">
    <property type="component" value="Unassembled WGS sequence"/>
</dbReference>
<protein>
    <submittedName>
        <fullName evidence="2">Uncharacterized protein</fullName>
    </submittedName>
</protein>
<dbReference type="AlphaFoldDB" id="A0A521DU91"/>
<dbReference type="Pfam" id="PF19628">
    <property type="entry name" value="DUF6132"/>
    <property type="match status" value="1"/>
</dbReference>
<dbReference type="RefSeq" id="WP_142533815.1">
    <property type="nucleotide sequence ID" value="NZ_FXTB01000006.1"/>
</dbReference>
<accession>A0A521DU91</accession>
<organism evidence="2 3">
    <name type="scientific">Saccharicrinis carchari</name>
    <dbReference type="NCBI Taxonomy" id="1168039"/>
    <lineage>
        <taxon>Bacteria</taxon>
        <taxon>Pseudomonadati</taxon>
        <taxon>Bacteroidota</taxon>
        <taxon>Bacteroidia</taxon>
        <taxon>Marinilabiliales</taxon>
        <taxon>Marinilabiliaceae</taxon>
        <taxon>Saccharicrinis</taxon>
    </lineage>
</organism>
<name>A0A521DU91_SACCC</name>
<gene>
    <name evidence="2" type="ORF">SAMN06265379_106106</name>
</gene>
<evidence type="ECO:0000313" key="2">
    <source>
        <dbReference type="EMBL" id="SMO74380.1"/>
    </source>
</evidence>
<reference evidence="2 3" key="1">
    <citation type="submission" date="2017-05" db="EMBL/GenBank/DDBJ databases">
        <authorList>
            <person name="Varghese N."/>
            <person name="Submissions S."/>
        </authorList>
    </citation>
    <scope>NUCLEOTIDE SEQUENCE [LARGE SCALE GENOMIC DNA]</scope>
    <source>
        <strain evidence="2 3">DSM 27040</strain>
    </source>
</reference>
<keyword evidence="1" id="KW-0472">Membrane</keyword>
<dbReference type="InterPro" id="IPR045764">
    <property type="entry name" value="DUF6132"/>
</dbReference>